<dbReference type="AlphaFoldDB" id="A0A0S6UGM3"/>
<keyword evidence="1" id="KW-1133">Transmembrane helix</keyword>
<keyword evidence="2" id="KW-0030">Aminoacyl-tRNA synthetase</keyword>
<accession>A0A0S6UGM3</accession>
<feature type="transmembrane region" description="Helical" evidence="1">
    <location>
        <begin position="6"/>
        <end position="35"/>
    </location>
</feature>
<dbReference type="GO" id="GO:0004812">
    <property type="term" value="F:aminoacyl-tRNA ligase activity"/>
    <property type="evidence" value="ECO:0007669"/>
    <property type="project" value="UniProtKB-KW"/>
</dbReference>
<evidence type="ECO:0000313" key="2">
    <source>
        <dbReference type="EMBL" id="GAF27341.1"/>
    </source>
</evidence>
<organism evidence="2">
    <name type="scientific">Moorella thermoacetica Y72</name>
    <dbReference type="NCBI Taxonomy" id="1325331"/>
    <lineage>
        <taxon>Bacteria</taxon>
        <taxon>Bacillati</taxon>
        <taxon>Bacillota</taxon>
        <taxon>Clostridia</taxon>
        <taxon>Neomoorellales</taxon>
        <taxon>Neomoorellaceae</taxon>
        <taxon>Neomoorella</taxon>
    </lineage>
</organism>
<keyword evidence="2" id="KW-0436">Ligase</keyword>
<proteinExistence type="predicted"/>
<gene>
    <name evidence="2" type="ORF">MTY_2682</name>
</gene>
<dbReference type="Proteomes" id="UP000063718">
    <property type="component" value="Unassembled WGS sequence"/>
</dbReference>
<keyword evidence="1" id="KW-0472">Membrane</keyword>
<feature type="transmembrane region" description="Helical" evidence="1">
    <location>
        <begin position="47"/>
        <end position="66"/>
    </location>
</feature>
<protein>
    <submittedName>
        <fullName evidence="2">Isoleucyl-tRNA synthetase</fullName>
    </submittedName>
</protein>
<sequence length="224" mass="24928">MALGALYFNIVVLVVIIVEVFVFFILILVFIFVFVFVVDLVFQVVEVLVNALQVLFQFLVVFVQVVDGVSHFFHDLHYLPQEAGFLALGIEIHPRHQPLEVSYLFPQVFHPGHSFPSTLLLLPALTGLKLSPLDILAGTGVDAHDISRFDKEGYLDDGPGFQDGVLGTASGRIALDARLRFHDLQLHRVRQFDANGLPVVSKDEDVHVILQVLNSVLQLLLPQG</sequence>
<reference evidence="2" key="1">
    <citation type="journal article" date="2014" name="Gene">
        <title>Genome-guided analysis of transformation efficiency and carbon dioxide assimilation by Moorella thermoacetica Y72.</title>
        <authorList>
            <person name="Tsukahara K."/>
            <person name="Kita A."/>
            <person name="Nakashimada Y."/>
            <person name="Hoshino T."/>
            <person name="Murakami K."/>
        </authorList>
    </citation>
    <scope>NUCLEOTIDE SEQUENCE [LARGE SCALE GENOMIC DNA]</scope>
    <source>
        <strain evidence="2">Y72</strain>
    </source>
</reference>
<evidence type="ECO:0000256" key="1">
    <source>
        <dbReference type="SAM" id="Phobius"/>
    </source>
</evidence>
<dbReference type="EMBL" id="DF238840">
    <property type="protein sequence ID" value="GAF27341.1"/>
    <property type="molecule type" value="Genomic_DNA"/>
</dbReference>
<name>A0A0S6UGM3_NEOTH</name>
<keyword evidence="1" id="KW-0812">Transmembrane</keyword>